<proteinExistence type="predicted"/>
<sequence>MHLGRLMHAAEIPTNIDVQKWGISLFFWGAAIFCDWEWLNFQLSTGYHQQAQVRVKRQENPSLKGPYFEENEEAGIDGETTMQTGIEYGVSLVSLAKRTFLLQCGCKQI</sequence>
<dbReference type="RefSeq" id="XP_010762980.1">
    <property type="nucleotide sequence ID" value="XM_010764678.1"/>
</dbReference>
<dbReference type="VEuPathDB" id="FungiDB:PADG_07619"/>
<evidence type="ECO:0000313" key="2">
    <source>
        <dbReference type="Proteomes" id="UP000001628"/>
    </source>
</evidence>
<name>C1GK33_PARBD</name>
<gene>
    <name evidence="1" type="ORF">PADG_07619</name>
</gene>
<reference evidence="1 2" key="1">
    <citation type="journal article" date="2011" name="PLoS Genet.">
        <title>Comparative genomic analysis of human fungal pathogens causing paracoccidioidomycosis.</title>
        <authorList>
            <person name="Desjardins C.A."/>
            <person name="Champion M.D."/>
            <person name="Holder J.W."/>
            <person name="Muszewska A."/>
            <person name="Goldberg J."/>
            <person name="Bailao A.M."/>
            <person name="Brigido M.M."/>
            <person name="Ferreira M.E."/>
            <person name="Garcia A.M."/>
            <person name="Grynberg M."/>
            <person name="Gujja S."/>
            <person name="Heiman D.I."/>
            <person name="Henn M.R."/>
            <person name="Kodira C.D."/>
            <person name="Leon-Narvaez H."/>
            <person name="Longo L.V."/>
            <person name="Ma L.J."/>
            <person name="Malavazi I."/>
            <person name="Matsuo A.L."/>
            <person name="Morais F.V."/>
            <person name="Pereira M."/>
            <person name="Rodriguez-Brito S."/>
            <person name="Sakthikumar S."/>
            <person name="Salem-Izacc S.M."/>
            <person name="Sykes S.M."/>
            <person name="Teixeira M.M."/>
            <person name="Vallejo M.C."/>
            <person name="Walter M.E."/>
            <person name="Yandava C."/>
            <person name="Young S."/>
            <person name="Zeng Q."/>
            <person name="Zucker J."/>
            <person name="Felipe M.S."/>
            <person name="Goldman G.H."/>
            <person name="Haas B.J."/>
            <person name="McEwen J.G."/>
            <person name="Nino-Vega G."/>
            <person name="Puccia R."/>
            <person name="San-Blas G."/>
            <person name="Soares C.M."/>
            <person name="Birren B.W."/>
            <person name="Cuomo C.A."/>
        </authorList>
    </citation>
    <scope>NUCLEOTIDE SEQUENCE [LARGE SCALE GENOMIC DNA]</scope>
    <source>
        <strain evidence="1 2">Pb18</strain>
    </source>
</reference>
<dbReference type="KEGG" id="pbn:PADG_07619"/>
<dbReference type="Proteomes" id="UP000001628">
    <property type="component" value="Unassembled WGS sequence"/>
</dbReference>
<evidence type="ECO:0000313" key="1">
    <source>
        <dbReference type="EMBL" id="EEH42799.2"/>
    </source>
</evidence>
<accession>C1GK33</accession>
<protein>
    <submittedName>
        <fullName evidence="1">Uncharacterized protein</fullName>
    </submittedName>
</protein>
<dbReference type="InParanoid" id="C1GK33"/>
<dbReference type="AlphaFoldDB" id="C1GK33"/>
<dbReference type="EMBL" id="KN275968">
    <property type="protein sequence ID" value="EEH42799.2"/>
    <property type="molecule type" value="Genomic_DNA"/>
</dbReference>
<dbReference type="HOGENOM" id="CLU_2184758_0_0_1"/>
<dbReference type="OrthoDB" id="10402116at2759"/>
<keyword evidence="2" id="KW-1185">Reference proteome</keyword>
<organism evidence="1 2">
    <name type="scientific">Paracoccidioides brasiliensis (strain Pb18)</name>
    <dbReference type="NCBI Taxonomy" id="502780"/>
    <lineage>
        <taxon>Eukaryota</taxon>
        <taxon>Fungi</taxon>
        <taxon>Dikarya</taxon>
        <taxon>Ascomycota</taxon>
        <taxon>Pezizomycotina</taxon>
        <taxon>Eurotiomycetes</taxon>
        <taxon>Eurotiomycetidae</taxon>
        <taxon>Onygenales</taxon>
        <taxon>Ajellomycetaceae</taxon>
        <taxon>Paracoccidioides</taxon>
    </lineage>
</organism>
<dbReference type="GeneID" id="22586082"/>